<dbReference type="SUPFAM" id="SSF109854">
    <property type="entry name" value="DinB/YfiT-like putative metalloenzymes"/>
    <property type="match status" value="1"/>
</dbReference>
<reference evidence="4" key="1">
    <citation type="submission" date="2016-10" db="EMBL/GenBank/DDBJ databases">
        <authorList>
            <person name="Varghese N."/>
            <person name="Submissions S."/>
        </authorList>
    </citation>
    <scope>NUCLEOTIDE SEQUENCE [LARGE SCALE GENOMIC DNA]</scope>
    <source>
        <strain evidence="4">CGMCC 1.6992</strain>
    </source>
</reference>
<dbReference type="EMBL" id="FNBC01000002">
    <property type="protein sequence ID" value="SDE50333.1"/>
    <property type="molecule type" value="Genomic_DNA"/>
</dbReference>
<evidence type="ECO:0000313" key="3">
    <source>
        <dbReference type="EMBL" id="SDE50333.1"/>
    </source>
</evidence>
<dbReference type="InterPro" id="IPR024775">
    <property type="entry name" value="DinB-like"/>
</dbReference>
<dbReference type="RefSeq" id="WP_093005225.1">
    <property type="nucleotide sequence ID" value="NZ_FNBC01000002.1"/>
</dbReference>
<evidence type="ECO:0000256" key="1">
    <source>
        <dbReference type="SAM" id="MobiDB-lite"/>
    </source>
</evidence>
<dbReference type="OrthoDB" id="26083at2"/>
<keyword evidence="4" id="KW-1185">Reference proteome</keyword>
<feature type="region of interest" description="Disordered" evidence="1">
    <location>
        <begin position="80"/>
        <end position="100"/>
    </location>
</feature>
<dbReference type="AlphaFoldDB" id="A0A1G7DFN7"/>
<sequence>MVRLEDYGTWDEALWRLGESREALLALLRGADPAWLSAPLREGAWTPLMVAEHVALVEDSTARVLRRLRRLAAGENLPPVPVKPGEFKDGKPQAPEGVRPKGGLSLEEVLALLDRTRAFLLEEAGKSDPQNPATFPHPFFGELNPLGWLRAAAYHEAHHLRALQEAWSSR</sequence>
<evidence type="ECO:0000313" key="4">
    <source>
        <dbReference type="Proteomes" id="UP000199446"/>
    </source>
</evidence>
<gene>
    <name evidence="3" type="ORF">SAMN04488243_102135</name>
</gene>
<dbReference type="Pfam" id="PF12867">
    <property type="entry name" value="DinB_2"/>
    <property type="match status" value="1"/>
</dbReference>
<dbReference type="Gene3D" id="1.20.120.450">
    <property type="entry name" value="dinb family like domain"/>
    <property type="match status" value="1"/>
</dbReference>
<protein>
    <submittedName>
        <fullName evidence="3">DinB superfamily protein</fullName>
    </submittedName>
</protein>
<accession>A0A1G7DFN7</accession>
<organism evidence="3 4">
    <name type="scientific">Thermus arciformis</name>
    <dbReference type="NCBI Taxonomy" id="482827"/>
    <lineage>
        <taxon>Bacteria</taxon>
        <taxon>Thermotogati</taxon>
        <taxon>Deinococcota</taxon>
        <taxon>Deinococci</taxon>
        <taxon>Thermales</taxon>
        <taxon>Thermaceae</taxon>
        <taxon>Thermus</taxon>
    </lineage>
</organism>
<feature type="domain" description="DinB-like" evidence="2">
    <location>
        <begin position="17"/>
        <end position="161"/>
    </location>
</feature>
<proteinExistence type="predicted"/>
<dbReference type="InterPro" id="IPR034660">
    <property type="entry name" value="DinB/YfiT-like"/>
</dbReference>
<evidence type="ECO:0000259" key="2">
    <source>
        <dbReference type="Pfam" id="PF12867"/>
    </source>
</evidence>
<name>A0A1G7DFN7_9DEIN</name>
<dbReference type="Proteomes" id="UP000199446">
    <property type="component" value="Unassembled WGS sequence"/>
</dbReference>
<dbReference type="STRING" id="482827.SAMN04488243_102135"/>